<comment type="caution">
    <text evidence="3">The sequence shown here is derived from an EMBL/GenBank/DDBJ whole genome shotgun (WGS) entry which is preliminary data.</text>
</comment>
<evidence type="ECO:0000256" key="1">
    <source>
        <dbReference type="SAM" id="MobiDB-lite"/>
    </source>
</evidence>
<name>A0AA37QHR2_9BACT</name>
<reference evidence="3" key="1">
    <citation type="submission" date="2022-08" db="EMBL/GenBank/DDBJ databases">
        <title>Draft genome sequencing of Roseisolibacter agri AW1220.</title>
        <authorList>
            <person name="Tobiishi Y."/>
            <person name="Tonouchi A."/>
        </authorList>
    </citation>
    <scope>NUCLEOTIDE SEQUENCE</scope>
    <source>
        <strain evidence="3">AW1220</strain>
    </source>
</reference>
<dbReference type="PROSITE" id="PS51257">
    <property type="entry name" value="PROKAR_LIPOPROTEIN"/>
    <property type="match status" value="1"/>
</dbReference>
<feature type="region of interest" description="Disordered" evidence="1">
    <location>
        <begin position="25"/>
        <end position="44"/>
    </location>
</feature>
<organism evidence="3 4">
    <name type="scientific">Roseisolibacter agri</name>
    <dbReference type="NCBI Taxonomy" id="2014610"/>
    <lineage>
        <taxon>Bacteria</taxon>
        <taxon>Pseudomonadati</taxon>
        <taxon>Gemmatimonadota</taxon>
        <taxon>Gemmatimonadia</taxon>
        <taxon>Gemmatimonadales</taxon>
        <taxon>Gemmatimonadaceae</taxon>
        <taxon>Roseisolibacter</taxon>
    </lineage>
</organism>
<dbReference type="Proteomes" id="UP001161325">
    <property type="component" value="Unassembled WGS sequence"/>
</dbReference>
<accession>A0AA37QHR2</accession>
<evidence type="ECO:0008006" key="5">
    <source>
        <dbReference type="Google" id="ProtNLM"/>
    </source>
</evidence>
<feature type="compositionally biased region" description="Polar residues" evidence="1">
    <location>
        <begin position="25"/>
        <end position="36"/>
    </location>
</feature>
<sequence>MPTSHHRPLLALVLLTTACASSGRSASPEVVQTTRPVDTGAGGVQGMQLRSVTEDFARATTVAGTPDAVFAVLPAVYEEFKLPVATLVSSERRIASQNARFRDRVGGERAARSVSCGTAADGRDAADSYELTLDIATVAVPAPDGQGTQVKTVVSGLAKPVFTSGEPVRCASTGRLEERIATAVRAKLAK</sequence>
<evidence type="ECO:0000313" key="4">
    <source>
        <dbReference type="Proteomes" id="UP001161325"/>
    </source>
</evidence>
<dbReference type="RefSeq" id="WP_284350474.1">
    <property type="nucleotide sequence ID" value="NZ_BRXS01000004.1"/>
</dbReference>
<evidence type="ECO:0000313" key="3">
    <source>
        <dbReference type="EMBL" id="GLC26003.1"/>
    </source>
</evidence>
<gene>
    <name evidence="3" type="ORF">rosag_25160</name>
</gene>
<proteinExistence type="predicted"/>
<evidence type="ECO:0000256" key="2">
    <source>
        <dbReference type="SAM" id="SignalP"/>
    </source>
</evidence>
<dbReference type="EMBL" id="BRXS01000004">
    <property type="protein sequence ID" value="GLC26003.1"/>
    <property type="molecule type" value="Genomic_DNA"/>
</dbReference>
<dbReference type="AlphaFoldDB" id="A0AA37QHR2"/>
<protein>
    <recommendedName>
        <fullName evidence="5">DUF4410 domain-containing protein</fullName>
    </recommendedName>
</protein>
<feature type="chain" id="PRO_5041226586" description="DUF4410 domain-containing protein" evidence="2">
    <location>
        <begin position="27"/>
        <end position="190"/>
    </location>
</feature>
<keyword evidence="2" id="KW-0732">Signal</keyword>
<feature type="signal peptide" evidence="2">
    <location>
        <begin position="1"/>
        <end position="26"/>
    </location>
</feature>
<keyword evidence="4" id="KW-1185">Reference proteome</keyword>